<name>A0AAN8GXH9_CHAGU</name>
<protein>
    <submittedName>
        <fullName evidence="1">Uncharacterized protein</fullName>
    </submittedName>
</protein>
<evidence type="ECO:0000313" key="2">
    <source>
        <dbReference type="Proteomes" id="UP001331515"/>
    </source>
</evidence>
<evidence type="ECO:0000313" key="1">
    <source>
        <dbReference type="EMBL" id="KAK5895594.1"/>
    </source>
</evidence>
<keyword evidence="2" id="KW-1185">Reference proteome</keyword>
<comment type="caution">
    <text evidence="1">The sequence shown here is derived from an EMBL/GenBank/DDBJ whole genome shotgun (WGS) entry which is preliminary data.</text>
</comment>
<gene>
    <name evidence="1" type="ORF">CgunFtcFv8_009274</name>
</gene>
<organism evidence="1 2">
    <name type="scientific">Champsocephalus gunnari</name>
    <name type="common">Mackerel icefish</name>
    <dbReference type="NCBI Taxonomy" id="52237"/>
    <lineage>
        <taxon>Eukaryota</taxon>
        <taxon>Metazoa</taxon>
        <taxon>Chordata</taxon>
        <taxon>Craniata</taxon>
        <taxon>Vertebrata</taxon>
        <taxon>Euteleostomi</taxon>
        <taxon>Actinopterygii</taxon>
        <taxon>Neopterygii</taxon>
        <taxon>Teleostei</taxon>
        <taxon>Neoteleostei</taxon>
        <taxon>Acanthomorphata</taxon>
        <taxon>Eupercaria</taxon>
        <taxon>Perciformes</taxon>
        <taxon>Notothenioidei</taxon>
        <taxon>Channichthyidae</taxon>
        <taxon>Champsocephalus</taxon>
    </lineage>
</organism>
<dbReference type="Proteomes" id="UP001331515">
    <property type="component" value="Unassembled WGS sequence"/>
</dbReference>
<sequence length="75" mass="8111">MEPYKFGEGFPASVKQRWQLTDAGHRSDVVIKAVMLCSSESSPECAFGGAEELPLTAGLHDRQFNLKESGGLQGI</sequence>
<proteinExistence type="predicted"/>
<reference evidence="1 2" key="1">
    <citation type="journal article" date="2023" name="Mol. Biol. Evol.">
        <title>Genomics of Secondarily Temperate Adaptation in the Only Non-Antarctic Icefish.</title>
        <authorList>
            <person name="Rivera-Colon A.G."/>
            <person name="Rayamajhi N."/>
            <person name="Minhas B.F."/>
            <person name="Madrigal G."/>
            <person name="Bilyk K.T."/>
            <person name="Yoon V."/>
            <person name="Hune M."/>
            <person name="Gregory S."/>
            <person name="Cheng C.H.C."/>
            <person name="Catchen J.M."/>
        </authorList>
    </citation>
    <scope>NUCLEOTIDE SEQUENCE [LARGE SCALE GENOMIC DNA]</scope>
    <source>
        <tissue evidence="1">White muscle</tissue>
    </source>
</reference>
<dbReference type="AlphaFoldDB" id="A0AAN8GXH9"/>
<dbReference type="EMBL" id="JAURVH010001534">
    <property type="protein sequence ID" value="KAK5895594.1"/>
    <property type="molecule type" value="Genomic_DNA"/>
</dbReference>
<accession>A0AAN8GXH9</accession>